<evidence type="ECO:0000313" key="2">
    <source>
        <dbReference type="Proteomes" id="UP000002457"/>
    </source>
</evidence>
<keyword evidence="2" id="KW-1185">Reference proteome</keyword>
<dbReference type="GeneID" id="7271729"/>
<name>B8GGU1_METPE</name>
<dbReference type="RefSeq" id="WP_012617665.1">
    <property type="nucleotide sequence ID" value="NC_011832.1"/>
</dbReference>
<protein>
    <recommendedName>
        <fullName evidence="3">Helix-turn-helix domain-containing protein</fullName>
    </recommendedName>
</protein>
<accession>B8GGU1</accession>
<gene>
    <name evidence="1" type="ordered locus">Mpal_0996</name>
</gene>
<dbReference type="Proteomes" id="UP000002457">
    <property type="component" value="Chromosome"/>
</dbReference>
<reference evidence="1 2" key="1">
    <citation type="journal article" date="2015" name="Genome Announc.">
        <title>Complete Genome Sequence of Methanosphaerula palustris E1-9CT, a Hydrogenotrophic Methanogen Isolated from a Minerotrophic Fen Peatland.</title>
        <authorList>
            <person name="Cadillo-Quiroz H."/>
            <person name="Browne P."/>
            <person name="Kyrpides N."/>
            <person name="Woyke T."/>
            <person name="Goodwin L."/>
            <person name="Detter C."/>
            <person name="Yavitt J.B."/>
            <person name="Zinder S.H."/>
        </authorList>
    </citation>
    <scope>NUCLEOTIDE SEQUENCE [LARGE SCALE GENOMIC DNA]</scope>
    <source>
        <strain evidence="2">ATCC BAA-1556 / DSM 19958 / E1-9c</strain>
    </source>
</reference>
<dbReference type="EMBL" id="CP001338">
    <property type="protein sequence ID" value="ACL16346.1"/>
    <property type="molecule type" value="Genomic_DNA"/>
</dbReference>
<evidence type="ECO:0000313" key="1">
    <source>
        <dbReference type="EMBL" id="ACL16346.1"/>
    </source>
</evidence>
<dbReference type="AlphaFoldDB" id="B8GGU1"/>
<sequence length="66" mass="7525">MQQFFSISQLARVMHTDEPSVRMLLNSSILRAERYGNGFLVDTDEFAKFGIINASGKSARPQRRSF</sequence>
<proteinExistence type="predicted"/>
<organism evidence="1 2">
    <name type="scientific">Methanosphaerula palustris (strain ATCC BAA-1556 / DSM 19958 / E1-9c)</name>
    <dbReference type="NCBI Taxonomy" id="521011"/>
    <lineage>
        <taxon>Archaea</taxon>
        <taxon>Methanobacteriati</taxon>
        <taxon>Methanobacteriota</taxon>
        <taxon>Stenosarchaea group</taxon>
        <taxon>Methanomicrobia</taxon>
        <taxon>Methanomicrobiales</taxon>
        <taxon>Methanoregulaceae</taxon>
        <taxon>Methanosphaerula</taxon>
    </lineage>
</organism>
<dbReference type="HOGENOM" id="CLU_2820932_0_0_2"/>
<dbReference type="KEGG" id="mpl:Mpal_0996"/>
<evidence type="ECO:0008006" key="3">
    <source>
        <dbReference type="Google" id="ProtNLM"/>
    </source>
</evidence>